<dbReference type="Proteomes" id="UP000703590">
    <property type="component" value="Unassembled WGS sequence"/>
</dbReference>
<keyword evidence="2 4" id="KW-0378">Hydrolase</keyword>
<dbReference type="InterPro" id="IPR006684">
    <property type="entry name" value="YbgC/YbaW"/>
</dbReference>
<dbReference type="Gene3D" id="3.10.129.10">
    <property type="entry name" value="Hotdog Thioesterase"/>
    <property type="match status" value="1"/>
</dbReference>
<dbReference type="PROSITE" id="PS01328">
    <property type="entry name" value="4HBCOA_THIOESTERASE"/>
    <property type="match status" value="1"/>
</dbReference>
<evidence type="ECO:0000313" key="5">
    <source>
        <dbReference type="Proteomes" id="UP000703590"/>
    </source>
</evidence>
<dbReference type="PANTHER" id="PTHR31793:SF37">
    <property type="entry name" value="ACYL-COA THIOESTER HYDROLASE YBGC"/>
    <property type="match status" value="1"/>
</dbReference>
<evidence type="ECO:0000256" key="2">
    <source>
        <dbReference type="ARBA" id="ARBA00022801"/>
    </source>
</evidence>
<dbReference type="CDD" id="cd00586">
    <property type="entry name" value="4HBT"/>
    <property type="match status" value="1"/>
</dbReference>
<organism evidence="4 5">
    <name type="scientific">Sulfurospirillum tamanense</name>
    <dbReference type="NCBI Taxonomy" id="2813362"/>
    <lineage>
        <taxon>Bacteria</taxon>
        <taxon>Pseudomonadati</taxon>
        <taxon>Campylobacterota</taxon>
        <taxon>Epsilonproteobacteria</taxon>
        <taxon>Campylobacterales</taxon>
        <taxon>Sulfurospirillaceae</taxon>
        <taxon>Sulfurospirillum</taxon>
    </lineage>
</organism>
<dbReference type="EC" id="3.1.2.-" evidence="4"/>
<sequence length="126" mass="14544">MKEHLHKIRVYYEDTDMGGIVYHANYIKFCERARSEKFFSANFTLGDGDCHFVVKDLSAHFLKPARLGDLLHVSAQVLTCKNASLVVRHEIFKEEEKLFWMDVTLAYVCKGKLSRIDEATKVFLLG</sequence>
<feature type="domain" description="Thioesterase" evidence="3">
    <location>
        <begin position="18"/>
        <end position="98"/>
    </location>
</feature>
<reference evidence="4" key="2">
    <citation type="submission" date="2021-02" db="EMBL/GenBank/DDBJ databases">
        <authorList>
            <person name="Merkel A.Y."/>
        </authorList>
    </citation>
    <scope>NUCLEOTIDE SEQUENCE</scope>
    <source>
        <strain evidence="4">T05b</strain>
    </source>
</reference>
<name>A0ABS2WSC5_9BACT</name>
<dbReference type="NCBIfam" id="TIGR00051">
    <property type="entry name" value="YbgC/FadM family acyl-CoA thioesterase"/>
    <property type="match status" value="1"/>
</dbReference>
<dbReference type="InterPro" id="IPR029069">
    <property type="entry name" value="HotDog_dom_sf"/>
</dbReference>
<dbReference type="Pfam" id="PF03061">
    <property type="entry name" value="4HBT"/>
    <property type="match status" value="1"/>
</dbReference>
<dbReference type="InterPro" id="IPR050563">
    <property type="entry name" value="4-hydroxybenzoyl-CoA_TE"/>
</dbReference>
<protein>
    <submittedName>
        <fullName evidence="4">YbgC/FadM family acyl-CoA thioesterase</fullName>
        <ecNumber evidence="4">3.1.2.-</ecNumber>
    </submittedName>
</protein>
<dbReference type="EMBL" id="JAFHKK010000013">
    <property type="protein sequence ID" value="MBN2964571.1"/>
    <property type="molecule type" value="Genomic_DNA"/>
</dbReference>
<comment type="similarity">
    <text evidence="1">Belongs to the 4-hydroxybenzoyl-CoA thioesterase family.</text>
</comment>
<dbReference type="GO" id="GO:0016787">
    <property type="term" value="F:hydrolase activity"/>
    <property type="evidence" value="ECO:0007669"/>
    <property type="project" value="UniProtKB-KW"/>
</dbReference>
<dbReference type="PIRSF" id="PIRSF003230">
    <property type="entry name" value="YbgC"/>
    <property type="match status" value="1"/>
</dbReference>
<dbReference type="RefSeq" id="WP_205459119.1">
    <property type="nucleotide sequence ID" value="NZ_JAFHKK010000013.1"/>
</dbReference>
<gene>
    <name evidence="4" type="ORF">JWV37_07250</name>
</gene>
<reference evidence="4" key="1">
    <citation type="submission" date="2021-02" db="EMBL/GenBank/DDBJ databases">
        <title>Sulfurospirillum tamanensis sp. nov.</title>
        <authorList>
            <person name="Frolova A."/>
            <person name="Merkel A."/>
            <person name="Slobodkin A."/>
        </authorList>
    </citation>
    <scope>NUCLEOTIDE SEQUENCE</scope>
    <source>
        <strain evidence="4">T05b</strain>
    </source>
</reference>
<keyword evidence="5" id="KW-1185">Reference proteome</keyword>
<accession>A0ABS2WSC5</accession>
<evidence type="ECO:0000256" key="1">
    <source>
        <dbReference type="ARBA" id="ARBA00005953"/>
    </source>
</evidence>
<evidence type="ECO:0000313" key="4">
    <source>
        <dbReference type="EMBL" id="MBN2964571.1"/>
    </source>
</evidence>
<comment type="caution">
    <text evidence="4">The sequence shown here is derived from an EMBL/GenBank/DDBJ whole genome shotgun (WGS) entry which is preliminary data.</text>
</comment>
<evidence type="ECO:0000259" key="3">
    <source>
        <dbReference type="Pfam" id="PF03061"/>
    </source>
</evidence>
<dbReference type="InterPro" id="IPR008272">
    <property type="entry name" value="HB-CoA_thioesterase_AS"/>
</dbReference>
<dbReference type="PANTHER" id="PTHR31793">
    <property type="entry name" value="4-HYDROXYBENZOYL-COA THIOESTERASE FAMILY MEMBER"/>
    <property type="match status" value="1"/>
</dbReference>
<dbReference type="InterPro" id="IPR006683">
    <property type="entry name" value="Thioestr_dom"/>
</dbReference>
<dbReference type="SUPFAM" id="SSF54637">
    <property type="entry name" value="Thioesterase/thiol ester dehydrase-isomerase"/>
    <property type="match status" value="1"/>
</dbReference>
<proteinExistence type="inferred from homology"/>